<proteinExistence type="predicted"/>
<dbReference type="Pfam" id="PF03009">
    <property type="entry name" value="GDPD"/>
    <property type="match status" value="1"/>
</dbReference>
<sequence>MEVLGHRGSRVPGPENTVEAVDAALRVGADGVEVDVRRSADGDLVCVHDARLSRPAGRAVVRQTTVALRARGIPLLDEILDVWDGRGRLICEIKNQPGQPDFDAPREQTARRLAETLRARGWTGRRPDAADLDAGAGGITVSSFDWFAIEAVRDADLAVTTAFLTMPRMSVSGGLAYARSAGHTELHVHTSAVLGTSDAAGRAREAGIRLITWTVTSLEDARRIRDAGVTGAICDDPMEIHQALSRPDGTPTTALDA</sequence>
<dbReference type="Gene3D" id="3.20.20.190">
    <property type="entry name" value="Phosphatidylinositol (PI) phosphodiesterase"/>
    <property type="match status" value="1"/>
</dbReference>
<dbReference type="GO" id="GO:0008081">
    <property type="term" value="F:phosphoric diester hydrolase activity"/>
    <property type="evidence" value="ECO:0007669"/>
    <property type="project" value="InterPro"/>
</dbReference>
<dbReference type="eggNOG" id="COG0584">
    <property type="taxonomic scope" value="Bacteria"/>
</dbReference>
<dbReference type="SUPFAM" id="SSF51695">
    <property type="entry name" value="PLC-like phosphodiesterases"/>
    <property type="match status" value="1"/>
</dbReference>
<accession>Q2J6I3</accession>
<keyword evidence="3" id="KW-1185">Reference proteome</keyword>
<feature type="domain" description="GP-PDE" evidence="1">
    <location>
        <begin position="1"/>
        <end position="244"/>
    </location>
</feature>
<reference evidence="2 3" key="1">
    <citation type="journal article" date="2007" name="Genome Res.">
        <title>Genome characteristics of facultatively symbiotic Frankia sp. strains reflect host range and host plant biogeography.</title>
        <authorList>
            <person name="Normand P."/>
            <person name="Lapierre P."/>
            <person name="Tisa L.S."/>
            <person name="Gogarten J.P."/>
            <person name="Alloisio N."/>
            <person name="Bagnarol E."/>
            <person name="Bassi C.A."/>
            <person name="Berry A.M."/>
            <person name="Bickhart D.M."/>
            <person name="Choisne N."/>
            <person name="Couloux A."/>
            <person name="Cournoyer B."/>
            <person name="Cruveiller S."/>
            <person name="Daubin V."/>
            <person name="Demange N."/>
            <person name="Francino M.P."/>
            <person name="Goltsman E."/>
            <person name="Huang Y."/>
            <person name="Kopp O.R."/>
            <person name="Labarre L."/>
            <person name="Lapidus A."/>
            <person name="Lavire C."/>
            <person name="Marechal J."/>
            <person name="Martinez M."/>
            <person name="Mastronunzio J.E."/>
            <person name="Mullin B.C."/>
            <person name="Niemann J."/>
            <person name="Pujic P."/>
            <person name="Rawnsley T."/>
            <person name="Rouy Z."/>
            <person name="Schenowitz C."/>
            <person name="Sellstedt A."/>
            <person name="Tavares F."/>
            <person name="Tomkins J.P."/>
            <person name="Vallenet D."/>
            <person name="Valverde C."/>
            <person name="Wall L.G."/>
            <person name="Wang Y."/>
            <person name="Medigue C."/>
            <person name="Benson D.R."/>
        </authorList>
    </citation>
    <scope>NUCLEOTIDE SEQUENCE [LARGE SCALE GENOMIC DNA]</scope>
    <source>
        <strain evidence="3">DSM 45818 / CECT 9043 / CcI3</strain>
    </source>
</reference>
<dbReference type="InterPro" id="IPR017946">
    <property type="entry name" value="PLC-like_Pdiesterase_TIM-brl"/>
</dbReference>
<protein>
    <submittedName>
        <fullName evidence="2">Glycerophosphoryl diester phosphodiesterase</fullName>
    </submittedName>
</protein>
<dbReference type="KEGG" id="fra:Francci3_3758"/>
<dbReference type="PROSITE" id="PS51704">
    <property type="entry name" value="GP_PDE"/>
    <property type="match status" value="1"/>
</dbReference>
<dbReference type="STRING" id="106370.Francci3_3758"/>
<dbReference type="PANTHER" id="PTHR46211">
    <property type="entry name" value="GLYCEROPHOSPHORYL DIESTER PHOSPHODIESTERASE"/>
    <property type="match status" value="1"/>
</dbReference>
<dbReference type="HOGENOM" id="CLU_030006_3_3_11"/>
<organism evidence="2 3">
    <name type="scientific">Frankia casuarinae (strain DSM 45818 / CECT 9043 / HFP020203 / CcI3)</name>
    <dbReference type="NCBI Taxonomy" id="106370"/>
    <lineage>
        <taxon>Bacteria</taxon>
        <taxon>Bacillati</taxon>
        <taxon>Actinomycetota</taxon>
        <taxon>Actinomycetes</taxon>
        <taxon>Frankiales</taxon>
        <taxon>Frankiaceae</taxon>
        <taxon>Frankia</taxon>
    </lineage>
</organism>
<name>Q2J6I3_FRACC</name>
<dbReference type="PANTHER" id="PTHR46211:SF1">
    <property type="entry name" value="GLYCEROPHOSPHODIESTER PHOSPHODIESTERASE, CYTOPLASMIC"/>
    <property type="match status" value="1"/>
</dbReference>
<dbReference type="PhylomeDB" id="Q2J6I3"/>
<dbReference type="Proteomes" id="UP000001937">
    <property type="component" value="Chromosome"/>
</dbReference>
<evidence type="ECO:0000313" key="2">
    <source>
        <dbReference type="EMBL" id="ABD13109.1"/>
    </source>
</evidence>
<dbReference type="CDD" id="cd08556">
    <property type="entry name" value="GDPD"/>
    <property type="match status" value="1"/>
</dbReference>
<dbReference type="OrthoDB" id="3268277at2"/>
<dbReference type="AlphaFoldDB" id="Q2J6I3"/>
<dbReference type="InterPro" id="IPR030395">
    <property type="entry name" value="GP_PDE_dom"/>
</dbReference>
<dbReference type="GO" id="GO:0006629">
    <property type="term" value="P:lipid metabolic process"/>
    <property type="evidence" value="ECO:0007669"/>
    <property type="project" value="InterPro"/>
</dbReference>
<evidence type="ECO:0000259" key="1">
    <source>
        <dbReference type="PROSITE" id="PS51704"/>
    </source>
</evidence>
<evidence type="ECO:0000313" key="3">
    <source>
        <dbReference type="Proteomes" id="UP000001937"/>
    </source>
</evidence>
<dbReference type="RefSeq" id="WP_011438133.1">
    <property type="nucleotide sequence ID" value="NC_007777.1"/>
</dbReference>
<gene>
    <name evidence="2" type="ordered locus">Francci3_3758</name>
</gene>
<dbReference type="EMBL" id="CP000249">
    <property type="protein sequence ID" value="ABD13109.1"/>
    <property type="molecule type" value="Genomic_DNA"/>
</dbReference>